<evidence type="ECO:0000256" key="1">
    <source>
        <dbReference type="ARBA" id="ARBA00004651"/>
    </source>
</evidence>
<feature type="transmembrane region" description="Helical" evidence="6">
    <location>
        <begin position="66"/>
        <end position="88"/>
    </location>
</feature>
<evidence type="ECO:0000259" key="7">
    <source>
        <dbReference type="Pfam" id="PF00892"/>
    </source>
</evidence>
<dbReference type="Proteomes" id="UP000485562">
    <property type="component" value="Unassembled WGS sequence"/>
</dbReference>
<sequence length="300" mass="32809">MNKKAIIAGIIAAISWGTVFVFGQIAVKAGYHPVVIAFIRFASASLFLGLYQFLTKKKFFLDLCDVYQFLILGATGIFGMNVFIFYSLKLTDSTIASLLMNANGFIIAILGFLLLREKINVFEITGLIIGFIGCYLIFTGGNIRSISSSQLSGNTLAALASFCWAFYSVWGKKTKLIEKYSPVLSTLWASVSGSLMLGLLIIFAGIPFKVDAKCILIGCYLGIIPAGIGFTLWFYSISKLKTIIPGIIQFFAPLTTAILAVFWLKQVIGFPIILGGGLIIAGVLFSLKTDRRKYEKKTMV</sequence>
<feature type="transmembrane region" description="Helical" evidence="6">
    <location>
        <begin position="94"/>
        <end position="114"/>
    </location>
</feature>
<feature type="transmembrane region" description="Helical" evidence="6">
    <location>
        <begin position="268"/>
        <end position="287"/>
    </location>
</feature>
<evidence type="ECO:0000256" key="4">
    <source>
        <dbReference type="ARBA" id="ARBA00022989"/>
    </source>
</evidence>
<dbReference type="SUPFAM" id="SSF103481">
    <property type="entry name" value="Multidrug resistance efflux transporter EmrE"/>
    <property type="match status" value="2"/>
</dbReference>
<reference evidence="8" key="1">
    <citation type="submission" date="2017-02" db="EMBL/GenBank/DDBJ databases">
        <title>Delving into the versatile metabolic prowess of the omnipresent phylum Bacteroidetes.</title>
        <authorList>
            <person name="Nobu M.K."/>
            <person name="Mei R."/>
            <person name="Narihiro T."/>
            <person name="Kuroda K."/>
            <person name="Liu W.-T."/>
        </authorList>
    </citation>
    <scope>NUCLEOTIDE SEQUENCE</scope>
    <source>
        <strain evidence="8">ADurb.Bin131</strain>
    </source>
</reference>
<feature type="transmembrane region" description="Helical" evidence="6">
    <location>
        <begin position="215"/>
        <end position="235"/>
    </location>
</feature>
<dbReference type="EMBL" id="MWDQ01000035">
    <property type="protein sequence ID" value="OQB74620.1"/>
    <property type="molecule type" value="Genomic_DNA"/>
</dbReference>
<dbReference type="InterPro" id="IPR000620">
    <property type="entry name" value="EamA_dom"/>
</dbReference>
<comment type="caution">
    <text evidence="8">The sequence shown here is derived from an EMBL/GenBank/DDBJ whole genome shotgun (WGS) entry which is preliminary data.</text>
</comment>
<dbReference type="PANTHER" id="PTHR32322">
    <property type="entry name" value="INNER MEMBRANE TRANSPORTER"/>
    <property type="match status" value="1"/>
</dbReference>
<feature type="domain" description="EamA" evidence="7">
    <location>
        <begin position="4"/>
        <end position="139"/>
    </location>
</feature>
<evidence type="ECO:0000256" key="3">
    <source>
        <dbReference type="ARBA" id="ARBA00022692"/>
    </source>
</evidence>
<feature type="transmembrane region" description="Helical" evidence="6">
    <location>
        <begin position="182"/>
        <end position="203"/>
    </location>
</feature>
<proteinExistence type="predicted"/>
<feature type="transmembrane region" description="Helical" evidence="6">
    <location>
        <begin position="33"/>
        <end position="54"/>
    </location>
</feature>
<evidence type="ECO:0000256" key="5">
    <source>
        <dbReference type="ARBA" id="ARBA00023136"/>
    </source>
</evidence>
<feature type="transmembrane region" description="Helical" evidence="6">
    <location>
        <begin position="121"/>
        <end position="139"/>
    </location>
</feature>
<dbReference type="AlphaFoldDB" id="A0A1V6CCM4"/>
<evidence type="ECO:0000313" key="8">
    <source>
        <dbReference type="EMBL" id="OQB74620.1"/>
    </source>
</evidence>
<comment type="subcellular location">
    <subcellularLocation>
        <location evidence="1">Cell membrane</location>
        <topology evidence="1">Multi-pass membrane protein</topology>
    </subcellularLocation>
</comment>
<dbReference type="Pfam" id="PF00892">
    <property type="entry name" value="EamA"/>
    <property type="match status" value="2"/>
</dbReference>
<feature type="domain" description="EamA" evidence="7">
    <location>
        <begin position="152"/>
        <end position="286"/>
    </location>
</feature>
<evidence type="ECO:0000256" key="6">
    <source>
        <dbReference type="SAM" id="Phobius"/>
    </source>
</evidence>
<feature type="transmembrane region" description="Helical" evidence="6">
    <location>
        <begin position="151"/>
        <end position="170"/>
    </location>
</feature>
<feature type="transmembrane region" description="Helical" evidence="6">
    <location>
        <begin position="242"/>
        <end position="262"/>
    </location>
</feature>
<keyword evidence="5 6" id="KW-0472">Membrane</keyword>
<gene>
    <name evidence="8" type="ORF">BWX89_00461</name>
</gene>
<dbReference type="InterPro" id="IPR050638">
    <property type="entry name" value="AA-Vitamin_Transporters"/>
</dbReference>
<keyword evidence="3 6" id="KW-0812">Transmembrane</keyword>
<keyword evidence="2" id="KW-1003">Cell membrane</keyword>
<dbReference type="PANTHER" id="PTHR32322:SF18">
    <property type="entry name" value="S-ADENOSYLMETHIONINE_S-ADENOSYLHOMOCYSTEINE TRANSPORTER"/>
    <property type="match status" value="1"/>
</dbReference>
<feature type="transmembrane region" description="Helical" evidence="6">
    <location>
        <begin position="7"/>
        <end position="27"/>
    </location>
</feature>
<name>A0A1V6CCM4_UNCT6</name>
<dbReference type="InterPro" id="IPR037185">
    <property type="entry name" value="EmrE-like"/>
</dbReference>
<organism evidence="8">
    <name type="scientific">candidate division TA06 bacterium ADurb.Bin131</name>
    <dbReference type="NCBI Taxonomy" id="1852827"/>
    <lineage>
        <taxon>Bacteria</taxon>
        <taxon>Bacteria division TA06</taxon>
    </lineage>
</organism>
<keyword evidence="4 6" id="KW-1133">Transmembrane helix</keyword>
<dbReference type="GO" id="GO:0005886">
    <property type="term" value="C:plasma membrane"/>
    <property type="evidence" value="ECO:0007669"/>
    <property type="project" value="UniProtKB-SubCell"/>
</dbReference>
<accession>A0A1V6CCM4</accession>
<protein>
    <submittedName>
        <fullName evidence="8">DMT superfamily transporter inner membrane protein</fullName>
    </submittedName>
</protein>
<evidence type="ECO:0000256" key="2">
    <source>
        <dbReference type="ARBA" id="ARBA00022475"/>
    </source>
</evidence>